<keyword evidence="10 18" id="KW-1133">Transmembrane helix</keyword>
<evidence type="ECO:0000256" key="18">
    <source>
        <dbReference type="PIRNR" id="PIRNR015596"/>
    </source>
</evidence>
<keyword evidence="6" id="KW-0256">Endoplasmic reticulum</keyword>
<evidence type="ECO:0000256" key="16">
    <source>
        <dbReference type="ARBA" id="ARBA00048292"/>
    </source>
</evidence>
<evidence type="ECO:0000256" key="12">
    <source>
        <dbReference type="ARBA" id="ARBA00023098"/>
    </source>
</evidence>
<keyword evidence="9" id="KW-0726">Sexual differentiation</keyword>
<evidence type="ECO:0000259" key="19">
    <source>
        <dbReference type="Pfam" id="PF02544"/>
    </source>
</evidence>
<dbReference type="FunFam" id="1.20.120.1630:FF:000002">
    <property type="entry name" value="Steroid 5 alpha-reductase 1"/>
    <property type="match status" value="1"/>
</dbReference>
<keyword evidence="12" id="KW-0443">Lipid metabolism</keyword>
<dbReference type="Proteomes" id="UP000034805">
    <property type="component" value="Unassembled WGS sequence"/>
</dbReference>
<protein>
    <recommendedName>
        <fullName evidence="18">3-oxo-5alpha-steroid 4-dehydrogenase (NADP(+))</fullName>
        <ecNumber evidence="18">1.3.1.22</ecNumber>
    </recommendedName>
</protein>
<keyword evidence="5" id="KW-0221">Differentiation</keyword>
<comment type="subcellular location">
    <subcellularLocation>
        <location evidence="2">Endoplasmic reticulum membrane</location>
        <topology evidence="2">Multi-pass membrane protein</topology>
    </subcellularLocation>
    <subcellularLocation>
        <location evidence="1">Microsome membrane</location>
        <topology evidence="1">Multi-pass membrane protein</topology>
    </subcellularLocation>
</comment>
<dbReference type="PANTHER" id="PTHR10556:SF37">
    <property type="entry name" value="3-OXO-5-ALPHA-STEROID 4-DEHYDROGENASE 2"/>
    <property type="match status" value="1"/>
</dbReference>
<dbReference type="InterPro" id="IPR039357">
    <property type="entry name" value="SRD5A/TECR"/>
</dbReference>
<keyword evidence="7" id="KW-0492">Microsome</keyword>
<dbReference type="PROSITE" id="PS50244">
    <property type="entry name" value="S5A_REDUCTASE"/>
    <property type="match status" value="1"/>
</dbReference>
<comment type="caution">
    <text evidence="20">The sequence shown here is derived from an EMBL/GenBank/DDBJ whole genome shotgun (WGS) entry which is preliminary data.</text>
</comment>
<dbReference type="EC" id="1.3.1.22" evidence="18"/>
<dbReference type="GO" id="GO:0005789">
    <property type="term" value="C:endoplasmic reticulum membrane"/>
    <property type="evidence" value="ECO:0007669"/>
    <property type="project" value="UniProtKB-SubCell"/>
</dbReference>
<evidence type="ECO:0000313" key="21">
    <source>
        <dbReference type="Proteomes" id="UP000034805"/>
    </source>
</evidence>
<keyword evidence="11" id="KW-0560">Oxidoreductase</keyword>
<dbReference type="EMBL" id="JARO02000188">
    <property type="protein sequence ID" value="KPP79523.1"/>
    <property type="molecule type" value="Genomic_DNA"/>
</dbReference>
<evidence type="ECO:0000313" key="20">
    <source>
        <dbReference type="EMBL" id="KPP79523.1"/>
    </source>
</evidence>
<sequence length="259" mass="29959">MIAGWQAIPHEAKRENMQCRQDVVQWCSWGFMLLGLGFLVRQKKTETPYGRYVDPSEGRRMVPARVAWFAQELPSFLVPVLLLATAEESSSMGRALLLCTFCLHYFQRTFIYALLIHGRPCPLCIMISAIVFCSCNGFFQGYYLLRCAEYEHSWLRDARLWIGLIVFYAGMAINIHSDQILRKLRKPGETDYRIPRGGLFEYVSGANFFGEIVEWFGYAIATWSMPAFSFALFTMCSIGPRAYHHHRYHTPYPSSWTSR</sequence>
<evidence type="ECO:0000256" key="13">
    <source>
        <dbReference type="ARBA" id="ARBA00023136"/>
    </source>
</evidence>
<evidence type="ECO:0000256" key="17">
    <source>
        <dbReference type="ARBA" id="ARBA00049397"/>
    </source>
</evidence>
<evidence type="ECO:0000256" key="3">
    <source>
        <dbReference type="ARBA" id="ARBA00007742"/>
    </source>
</evidence>
<dbReference type="PIRSF" id="PIRSF015596">
    <property type="entry name" value="5_alpha-SR2"/>
    <property type="match status" value="1"/>
</dbReference>
<evidence type="ECO:0000256" key="9">
    <source>
        <dbReference type="ARBA" id="ARBA00022928"/>
    </source>
</evidence>
<evidence type="ECO:0000256" key="7">
    <source>
        <dbReference type="ARBA" id="ARBA00022848"/>
    </source>
</evidence>
<feature type="transmembrane region" description="Helical" evidence="18">
    <location>
        <begin position="23"/>
        <end position="41"/>
    </location>
</feature>
<evidence type="ECO:0000256" key="1">
    <source>
        <dbReference type="ARBA" id="ARBA00004154"/>
    </source>
</evidence>
<comment type="function">
    <text evidence="14">Converts testosterone (T) into 5-alpha-dihydrotestosterone (DHT) and progesterone or corticosterone into their corresponding 5-alpha-3-oxosteroids. It plays a central role in sexual differentiation and androgen physiology.</text>
</comment>
<dbReference type="Gene3D" id="1.20.120.1630">
    <property type="match status" value="1"/>
</dbReference>
<name>A0A0P7XRI0_SCLFO</name>
<evidence type="ECO:0000256" key="8">
    <source>
        <dbReference type="ARBA" id="ARBA00022857"/>
    </source>
</evidence>
<comment type="catalytic activity">
    <reaction evidence="15 18">
        <text>a 3-oxo-5alpha-steroid + NADP(+) = a 3-oxo-Delta(4)-steroid + NADPH + H(+)</text>
        <dbReference type="Rhea" id="RHEA:54384"/>
        <dbReference type="ChEBI" id="CHEBI:13601"/>
        <dbReference type="ChEBI" id="CHEBI:15378"/>
        <dbReference type="ChEBI" id="CHEBI:47909"/>
        <dbReference type="ChEBI" id="CHEBI:57783"/>
        <dbReference type="ChEBI" id="CHEBI:58349"/>
        <dbReference type="EC" id="1.3.1.22"/>
    </reaction>
</comment>
<feature type="domain" description="3-oxo-5-alpha-steroid 4-dehydrogenase C-terminal" evidence="19">
    <location>
        <begin position="120"/>
        <end position="249"/>
    </location>
</feature>
<comment type="catalytic activity">
    <reaction evidence="16">
        <text>5alpha-pregnane-3,20-dione + NADP(+) = progesterone + NADPH + H(+)</text>
        <dbReference type="Rhea" id="RHEA:21952"/>
        <dbReference type="ChEBI" id="CHEBI:15378"/>
        <dbReference type="ChEBI" id="CHEBI:17026"/>
        <dbReference type="ChEBI" id="CHEBI:28952"/>
        <dbReference type="ChEBI" id="CHEBI:57783"/>
        <dbReference type="ChEBI" id="CHEBI:58349"/>
        <dbReference type="EC" id="1.3.1.22"/>
    </reaction>
    <physiologicalReaction direction="right-to-left" evidence="16">
        <dbReference type="Rhea" id="RHEA:21954"/>
    </physiologicalReaction>
</comment>
<dbReference type="InterPro" id="IPR001104">
    <property type="entry name" value="3-oxo-5_a-steroid_4-DH_C"/>
</dbReference>
<feature type="transmembrane region" description="Helical" evidence="18">
    <location>
        <begin position="158"/>
        <end position="176"/>
    </location>
</feature>
<dbReference type="GO" id="GO:0030154">
    <property type="term" value="P:cell differentiation"/>
    <property type="evidence" value="ECO:0007669"/>
    <property type="project" value="UniProtKB-KW"/>
</dbReference>
<proteinExistence type="inferred from homology"/>
<evidence type="ECO:0000256" key="4">
    <source>
        <dbReference type="ARBA" id="ARBA00022692"/>
    </source>
</evidence>
<dbReference type="GO" id="GO:0047751">
    <property type="term" value="F:3-oxo-5-alpha-steroid 4-dehydrogenase (NADP+) activity"/>
    <property type="evidence" value="ECO:0007669"/>
    <property type="project" value="UniProtKB-EC"/>
</dbReference>
<evidence type="ECO:0000256" key="2">
    <source>
        <dbReference type="ARBA" id="ARBA00004477"/>
    </source>
</evidence>
<gene>
    <name evidence="20" type="ORF">Z043_100898</name>
</gene>
<keyword evidence="13 18" id="KW-0472">Membrane</keyword>
<dbReference type="PANTHER" id="PTHR10556">
    <property type="entry name" value="3-OXO-5-ALPHA-STEROID 4-DEHYDROGENASE"/>
    <property type="match status" value="1"/>
</dbReference>
<dbReference type="GO" id="GO:0006702">
    <property type="term" value="P:androgen biosynthetic process"/>
    <property type="evidence" value="ECO:0007669"/>
    <property type="project" value="UniProtKB-ARBA"/>
</dbReference>
<accession>A0A0P7XRI0</accession>
<keyword evidence="8" id="KW-0521">NADP</keyword>
<evidence type="ECO:0000256" key="6">
    <source>
        <dbReference type="ARBA" id="ARBA00022824"/>
    </source>
</evidence>
<dbReference type="GO" id="GO:0007548">
    <property type="term" value="P:sex differentiation"/>
    <property type="evidence" value="ECO:0007669"/>
    <property type="project" value="UniProtKB-KW"/>
</dbReference>
<evidence type="ECO:0000256" key="15">
    <source>
        <dbReference type="ARBA" id="ARBA00048164"/>
    </source>
</evidence>
<comment type="catalytic activity">
    <reaction evidence="17">
        <text>17beta-hydroxy-5alpha-androstan-3-one + NADP(+) = testosterone + NADPH + H(+)</text>
        <dbReference type="Rhea" id="RHEA:50820"/>
        <dbReference type="ChEBI" id="CHEBI:15378"/>
        <dbReference type="ChEBI" id="CHEBI:16330"/>
        <dbReference type="ChEBI" id="CHEBI:17347"/>
        <dbReference type="ChEBI" id="CHEBI:57783"/>
        <dbReference type="ChEBI" id="CHEBI:58349"/>
        <dbReference type="EC" id="1.3.1.22"/>
    </reaction>
    <physiologicalReaction direction="right-to-left" evidence="17">
        <dbReference type="Rhea" id="RHEA:50822"/>
    </physiologicalReaction>
</comment>
<evidence type="ECO:0000256" key="11">
    <source>
        <dbReference type="ARBA" id="ARBA00023002"/>
    </source>
</evidence>
<comment type="similarity">
    <text evidence="3 18">Belongs to the steroid 5-alpha reductase family.</text>
</comment>
<keyword evidence="4 18" id="KW-0812">Transmembrane</keyword>
<evidence type="ECO:0000256" key="14">
    <source>
        <dbReference type="ARBA" id="ARBA00045549"/>
    </source>
</evidence>
<evidence type="ECO:0000256" key="5">
    <source>
        <dbReference type="ARBA" id="ARBA00022782"/>
    </source>
</evidence>
<dbReference type="AlphaFoldDB" id="A0A0P7XRI0"/>
<dbReference type="InterPro" id="IPR016636">
    <property type="entry name" value="3-oxo-5-alpha-steroid_4-DH"/>
</dbReference>
<comment type="caution">
    <text evidence="18">Lacks conserved residue(s) required for the propagation of feature annotation.</text>
</comment>
<organism evidence="20 21">
    <name type="scientific">Scleropages formosus</name>
    <name type="common">Asian bonytongue</name>
    <name type="synonym">Osteoglossum formosum</name>
    <dbReference type="NCBI Taxonomy" id="113540"/>
    <lineage>
        <taxon>Eukaryota</taxon>
        <taxon>Metazoa</taxon>
        <taxon>Chordata</taxon>
        <taxon>Craniata</taxon>
        <taxon>Vertebrata</taxon>
        <taxon>Euteleostomi</taxon>
        <taxon>Actinopterygii</taxon>
        <taxon>Neopterygii</taxon>
        <taxon>Teleostei</taxon>
        <taxon>Osteoglossocephala</taxon>
        <taxon>Osteoglossomorpha</taxon>
        <taxon>Osteoglossiformes</taxon>
        <taxon>Osteoglossidae</taxon>
        <taxon>Scleropages</taxon>
    </lineage>
</organism>
<reference evidence="20 21" key="1">
    <citation type="submission" date="2015-08" db="EMBL/GenBank/DDBJ databases">
        <title>The genome of the Asian arowana (Scleropages formosus).</title>
        <authorList>
            <person name="Tan M.H."/>
            <person name="Gan H.M."/>
            <person name="Croft L.J."/>
            <person name="Austin C.M."/>
        </authorList>
    </citation>
    <scope>NUCLEOTIDE SEQUENCE [LARGE SCALE GENOMIC DNA]</scope>
    <source>
        <strain evidence="20">Aro1</strain>
    </source>
</reference>
<dbReference type="Pfam" id="PF02544">
    <property type="entry name" value="Steroid_dh"/>
    <property type="match status" value="1"/>
</dbReference>
<evidence type="ECO:0000256" key="10">
    <source>
        <dbReference type="ARBA" id="ARBA00022989"/>
    </source>
</evidence>
<feature type="transmembrane region" description="Helical" evidence="18">
    <location>
        <begin position="123"/>
        <end position="143"/>
    </location>
</feature>